<proteinExistence type="predicted"/>
<protein>
    <submittedName>
        <fullName evidence="2">Uncharacterized protein</fullName>
    </submittedName>
</protein>
<feature type="compositionally biased region" description="Low complexity" evidence="1">
    <location>
        <begin position="68"/>
        <end position="84"/>
    </location>
</feature>
<keyword evidence="3" id="KW-1185">Reference proteome</keyword>
<name>A0ABD3N2J5_9STRA</name>
<accession>A0ABD3N2J5</accession>
<evidence type="ECO:0000256" key="1">
    <source>
        <dbReference type="SAM" id="MobiDB-lite"/>
    </source>
</evidence>
<dbReference type="AlphaFoldDB" id="A0ABD3N2J5"/>
<dbReference type="Proteomes" id="UP001530293">
    <property type="component" value="Unassembled WGS sequence"/>
</dbReference>
<comment type="caution">
    <text evidence="2">The sequence shown here is derived from an EMBL/GenBank/DDBJ whole genome shotgun (WGS) entry which is preliminary data.</text>
</comment>
<sequence length="530" mass="56389">MIPSQWNRTMNRGHRSCRHRSAGLSIISAGSILLLHHFLILSSQPRQALAFVTPSSYSSPRQSPPPSSSSSSSSSPSSPSSSSSLHEKNNNSLVLASDVVNQQLNEAFSSLNDKDKYETVLTGLCAKIIDGGEKNANKESLMDPLRLLEEMNSSGIIAGPRGVIGLIDATALTSDPLLMAKMLSLTIQNGAISRFGSLQGSITPIPRSTSSSTPSFASFAFGTTQEQQKRLESLPDVPDDDRAAEVSQAVLFSGLLASCVGINVINGLFGHSLDDITVWTNLLLGVAITTVAVDNFFDVIVSGGSAVAKMNQDKLPENIRSVQAPKKEEMPLGIGTGSLTGSFVRGLSRLLADNTERDCQCEAAAVFVAYSLGLPVFAFQPNALEGAALVLQSMEENEGGFNSQRGGKRSMDSLASDIGLLKVMMWLMAPVAMELSKYPQLMSSEPREARGFVQRLANKMKGSNQLTPAVVALKDALPVDDEELNAYLRWALAEADLLLRSNAKVVDALSEALAGGAATVGDCVAVLEEW</sequence>
<feature type="region of interest" description="Disordered" evidence="1">
    <location>
        <begin position="53"/>
        <end position="88"/>
    </location>
</feature>
<organism evidence="2 3">
    <name type="scientific">Discostella pseudostelligera</name>
    <dbReference type="NCBI Taxonomy" id="259834"/>
    <lineage>
        <taxon>Eukaryota</taxon>
        <taxon>Sar</taxon>
        <taxon>Stramenopiles</taxon>
        <taxon>Ochrophyta</taxon>
        <taxon>Bacillariophyta</taxon>
        <taxon>Coscinodiscophyceae</taxon>
        <taxon>Thalassiosirophycidae</taxon>
        <taxon>Stephanodiscales</taxon>
        <taxon>Stephanodiscaceae</taxon>
        <taxon>Discostella</taxon>
    </lineage>
</organism>
<gene>
    <name evidence="2" type="ORF">ACHAWU_007065</name>
</gene>
<evidence type="ECO:0000313" key="3">
    <source>
        <dbReference type="Proteomes" id="UP001530293"/>
    </source>
</evidence>
<dbReference type="EMBL" id="JALLBG020000049">
    <property type="protein sequence ID" value="KAL3769859.1"/>
    <property type="molecule type" value="Genomic_DNA"/>
</dbReference>
<reference evidence="2 3" key="1">
    <citation type="submission" date="2024-10" db="EMBL/GenBank/DDBJ databases">
        <title>Updated reference genomes for cyclostephanoid diatoms.</title>
        <authorList>
            <person name="Roberts W.R."/>
            <person name="Alverson A.J."/>
        </authorList>
    </citation>
    <scope>NUCLEOTIDE SEQUENCE [LARGE SCALE GENOMIC DNA]</scope>
    <source>
        <strain evidence="2 3">AJA232-27</strain>
    </source>
</reference>
<evidence type="ECO:0000313" key="2">
    <source>
        <dbReference type="EMBL" id="KAL3769859.1"/>
    </source>
</evidence>